<sequence>FIISAVLSILTVSVSFCLVGTSFKRNMFPRTLDGLAILSPYPNRDEANILKASRNAPKMWFPNWIVNVNSNEPNRVKTPGSHVVIGSTDSTFFHWVTNLSPTASCYIEAVVSNTSALAAGGKSSYASTGNISALEVWNVTALPESGITWSTRPQRLNLLGTINFTEDILRSYDTGWQLRNPTPRFGCEGKRETVVEVACPVDAVEDTGCWLEFEQVF</sequence>
<organism evidence="2 3">
    <name type="scientific">Rhodocollybia butyracea</name>
    <dbReference type="NCBI Taxonomy" id="206335"/>
    <lineage>
        <taxon>Eukaryota</taxon>
        <taxon>Fungi</taxon>
        <taxon>Dikarya</taxon>
        <taxon>Basidiomycota</taxon>
        <taxon>Agaricomycotina</taxon>
        <taxon>Agaricomycetes</taxon>
        <taxon>Agaricomycetidae</taxon>
        <taxon>Agaricales</taxon>
        <taxon>Marasmiineae</taxon>
        <taxon>Omphalotaceae</taxon>
        <taxon>Rhodocollybia</taxon>
    </lineage>
</organism>
<name>A0A9P5TZE3_9AGAR</name>
<dbReference type="EMBL" id="JADNRY010000251">
    <property type="protein sequence ID" value="KAF9060272.1"/>
    <property type="molecule type" value="Genomic_DNA"/>
</dbReference>
<accession>A0A9P5TZE3</accession>
<dbReference type="AlphaFoldDB" id="A0A9P5TZE3"/>
<feature type="non-terminal residue" evidence="2">
    <location>
        <position position="217"/>
    </location>
</feature>
<protein>
    <submittedName>
        <fullName evidence="2">Uncharacterized protein</fullName>
    </submittedName>
</protein>
<comment type="caution">
    <text evidence="2">The sequence shown here is derived from an EMBL/GenBank/DDBJ whole genome shotgun (WGS) entry which is preliminary data.</text>
</comment>
<proteinExistence type="predicted"/>
<dbReference type="OrthoDB" id="8300214at2759"/>
<keyword evidence="1" id="KW-0732">Signal</keyword>
<evidence type="ECO:0000256" key="1">
    <source>
        <dbReference type="SAM" id="SignalP"/>
    </source>
</evidence>
<evidence type="ECO:0000313" key="3">
    <source>
        <dbReference type="Proteomes" id="UP000772434"/>
    </source>
</evidence>
<gene>
    <name evidence="2" type="ORF">BDP27DRAFT_1153791</name>
</gene>
<dbReference type="Proteomes" id="UP000772434">
    <property type="component" value="Unassembled WGS sequence"/>
</dbReference>
<evidence type="ECO:0000313" key="2">
    <source>
        <dbReference type="EMBL" id="KAF9060272.1"/>
    </source>
</evidence>
<reference evidence="2" key="1">
    <citation type="submission" date="2020-11" db="EMBL/GenBank/DDBJ databases">
        <authorList>
            <consortium name="DOE Joint Genome Institute"/>
            <person name="Ahrendt S."/>
            <person name="Riley R."/>
            <person name="Andreopoulos W."/>
            <person name="Labutti K."/>
            <person name="Pangilinan J."/>
            <person name="Ruiz-Duenas F.J."/>
            <person name="Barrasa J.M."/>
            <person name="Sanchez-Garcia M."/>
            <person name="Camarero S."/>
            <person name="Miyauchi S."/>
            <person name="Serrano A."/>
            <person name="Linde D."/>
            <person name="Babiker R."/>
            <person name="Drula E."/>
            <person name="Ayuso-Fernandez I."/>
            <person name="Pacheco R."/>
            <person name="Padilla G."/>
            <person name="Ferreira P."/>
            <person name="Barriuso J."/>
            <person name="Kellner H."/>
            <person name="Castanera R."/>
            <person name="Alfaro M."/>
            <person name="Ramirez L."/>
            <person name="Pisabarro A.G."/>
            <person name="Kuo A."/>
            <person name="Tritt A."/>
            <person name="Lipzen A."/>
            <person name="He G."/>
            <person name="Yan M."/>
            <person name="Ng V."/>
            <person name="Cullen D."/>
            <person name="Martin F."/>
            <person name="Rosso M.-N."/>
            <person name="Henrissat B."/>
            <person name="Hibbett D."/>
            <person name="Martinez A.T."/>
            <person name="Grigoriev I.V."/>
        </authorList>
    </citation>
    <scope>NUCLEOTIDE SEQUENCE</scope>
    <source>
        <strain evidence="2">AH 40177</strain>
    </source>
</reference>
<feature type="chain" id="PRO_5040502030" evidence="1">
    <location>
        <begin position="18"/>
        <end position="217"/>
    </location>
</feature>
<feature type="non-terminal residue" evidence="2">
    <location>
        <position position="1"/>
    </location>
</feature>
<feature type="signal peptide" evidence="1">
    <location>
        <begin position="1"/>
        <end position="17"/>
    </location>
</feature>
<keyword evidence="3" id="KW-1185">Reference proteome</keyword>